<proteinExistence type="predicted"/>
<accession>A0AAV1DWA7</accession>
<dbReference type="EMBL" id="OX459123">
    <property type="protein sequence ID" value="CAI9111352.1"/>
    <property type="molecule type" value="Genomic_DNA"/>
</dbReference>
<organism evidence="1 2">
    <name type="scientific">Oldenlandia corymbosa var. corymbosa</name>
    <dbReference type="NCBI Taxonomy" id="529605"/>
    <lineage>
        <taxon>Eukaryota</taxon>
        <taxon>Viridiplantae</taxon>
        <taxon>Streptophyta</taxon>
        <taxon>Embryophyta</taxon>
        <taxon>Tracheophyta</taxon>
        <taxon>Spermatophyta</taxon>
        <taxon>Magnoliopsida</taxon>
        <taxon>eudicotyledons</taxon>
        <taxon>Gunneridae</taxon>
        <taxon>Pentapetalae</taxon>
        <taxon>asterids</taxon>
        <taxon>lamiids</taxon>
        <taxon>Gentianales</taxon>
        <taxon>Rubiaceae</taxon>
        <taxon>Rubioideae</taxon>
        <taxon>Spermacoceae</taxon>
        <taxon>Hedyotis-Oldenlandia complex</taxon>
        <taxon>Oldenlandia</taxon>
    </lineage>
</organism>
<gene>
    <name evidence="1" type="ORF">OLC1_LOCUS18782</name>
</gene>
<protein>
    <submittedName>
        <fullName evidence="1">OLC1v1011562C1</fullName>
    </submittedName>
</protein>
<evidence type="ECO:0000313" key="1">
    <source>
        <dbReference type="EMBL" id="CAI9111352.1"/>
    </source>
</evidence>
<dbReference type="AlphaFoldDB" id="A0AAV1DWA7"/>
<name>A0AAV1DWA7_OLDCO</name>
<reference evidence="1" key="1">
    <citation type="submission" date="2023-03" db="EMBL/GenBank/DDBJ databases">
        <authorList>
            <person name="Julca I."/>
        </authorList>
    </citation>
    <scope>NUCLEOTIDE SEQUENCE</scope>
</reference>
<keyword evidence="2" id="KW-1185">Reference proteome</keyword>
<evidence type="ECO:0000313" key="2">
    <source>
        <dbReference type="Proteomes" id="UP001161247"/>
    </source>
</evidence>
<sequence>MESLRSCSSLELTNSSVPNPWLRGFSNYHNSPTPRLTFNQFQYCFSPATAMTAPSNFNIEGLLTGGGYNGSGQFQHRRSRFFSLAAAMTPLSSFNIGGAVSSHRRRLWPLCLISTSESSLVEGAGGLAECSGSRSS</sequence>
<dbReference type="Proteomes" id="UP001161247">
    <property type="component" value="Chromosome 6"/>
</dbReference>